<evidence type="ECO:0000256" key="5">
    <source>
        <dbReference type="ARBA" id="ARBA00011245"/>
    </source>
</evidence>
<evidence type="ECO:0000256" key="11">
    <source>
        <dbReference type="ARBA" id="ARBA00022833"/>
    </source>
</evidence>
<dbReference type="EMBL" id="BSDE01000003">
    <property type="protein sequence ID" value="GLH73482.1"/>
    <property type="molecule type" value="Genomic_DNA"/>
</dbReference>
<evidence type="ECO:0000313" key="17">
    <source>
        <dbReference type="Proteomes" id="UP001165069"/>
    </source>
</evidence>
<feature type="chain" id="PRO_5047205341" description="Beta-lactamase" evidence="14">
    <location>
        <begin position="24"/>
        <end position="264"/>
    </location>
</feature>
<name>A0ABQ5QFQ3_9BACT</name>
<dbReference type="NCBIfam" id="NF033088">
    <property type="entry name" value="bla_subclass_B1"/>
    <property type="match status" value="1"/>
</dbReference>
<evidence type="ECO:0000256" key="14">
    <source>
        <dbReference type="SAM" id="SignalP"/>
    </source>
</evidence>
<gene>
    <name evidence="16" type="primary">bla</name>
    <name evidence="16" type="ORF">GETHLI_19840</name>
</gene>
<evidence type="ECO:0000256" key="9">
    <source>
        <dbReference type="ARBA" id="ARBA00022764"/>
    </source>
</evidence>
<reference evidence="16 17" key="1">
    <citation type="journal article" date="2023" name="Antonie Van Leeuwenhoek">
        <title>Mesoterricola silvestris gen. nov., sp. nov., Mesoterricola sediminis sp. nov., Geothrix oryzae sp. nov., Geothrix edaphica sp. nov., Geothrix rubra sp. nov., and Geothrix limicola sp. nov., six novel members of Acidobacteriota isolated from soils.</title>
        <authorList>
            <person name="Itoh H."/>
            <person name="Sugisawa Y."/>
            <person name="Mise K."/>
            <person name="Xu Z."/>
            <person name="Kuniyasu M."/>
            <person name="Ushijima N."/>
            <person name="Kawano K."/>
            <person name="Kobayashi E."/>
            <person name="Shiratori Y."/>
            <person name="Masuda Y."/>
            <person name="Senoo K."/>
        </authorList>
    </citation>
    <scope>NUCLEOTIDE SEQUENCE [LARGE SCALE GENOMIC DNA]</scope>
    <source>
        <strain evidence="16 17">Red804</strain>
    </source>
</reference>
<keyword evidence="7 13" id="KW-0479">Metal-binding</keyword>
<dbReference type="RefSeq" id="WP_285574630.1">
    <property type="nucleotide sequence ID" value="NZ_BSDE01000003.1"/>
</dbReference>
<dbReference type="PANTHER" id="PTHR42951">
    <property type="entry name" value="METALLO-BETA-LACTAMASE DOMAIN-CONTAINING"/>
    <property type="match status" value="1"/>
</dbReference>
<dbReference type="EC" id="3.5.2.6" evidence="6 13"/>
<dbReference type="InterPro" id="IPR058199">
    <property type="entry name" value="BlaB//VIM/IMP-1"/>
</dbReference>
<keyword evidence="11 13" id="KW-0862">Zinc</keyword>
<keyword evidence="8 14" id="KW-0732">Signal</keyword>
<feature type="domain" description="Metallo-beta-lactamase" evidence="15">
    <location>
        <begin position="72"/>
        <end position="242"/>
    </location>
</feature>
<evidence type="ECO:0000256" key="2">
    <source>
        <dbReference type="ARBA" id="ARBA00001947"/>
    </source>
</evidence>
<keyword evidence="17" id="KW-1185">Reference proteome</keyword>
<dbReference type="Gene3D" id="3.60.15.10">
    <property type="entry name" value="Ribonuclease Z/Hydroxyacylglutathione hydrolase-like"/>
    <property type="match status" value="1"/>
</dbReference>
<dbReference type="SUPFAM" id="SSF56281">
    <property type="entry name" value="Metallo-hydrolase/oxidoreductase"/>
    <property type="match status" value="1"/>
</dbReference>
<comment type="catalytic activity">
    <reaction evidence="1 13">
        <text>a beta-lactam + H2O = a substituted beta-amino acid</text>
        <dbReference type="Rhea" id="RHEA:20401"/>
        <dbReference type="ChEBI" id="CHEBI:15377"/>
        <dbReference type="ChEBI" id="CHEBI:35627"/>
        <dbReference type="ChEBI" id="CHEBI:140347"/>
        <dbReference type="EC" id="3.5.2.6"/>
    </reaction>
</comment>
<comment type="subcellular location">
    <subcellularLocation>
        <location evidence="3">Periplasm</location>
    </subcellularLocation>
</comment>
<comment type="similarity">
    <text evidence="4 13">Belongs to the metallo-beta-lactamase superfamily. Class-B beta-lactamase family.</text>
</comment>
<evidence type="ECO:0000256" key="10">
    <source>
        <dbReference type="ARBA" id="ARBA00022801"/>
    </source>
</evidence>
<dbReference type="InterPro" id="IPR036866">
    <property type="entry name" value="RibonucZ/Hydroxyglut_hydro"/>
</dbReference>
<evidence type="ECO:0000256" key="1">
    <source>
        <dbReference type="ARBA" id="ARBA00001526"/>
    </source>
</evidence>
<evidence type="ECO:0000259" key="15">
    <source>
        <dbReference type="SMART" id="SM00849"/>
    </source>
</evidence>
<evidence type="ECO:0000256" key="7">
    <source>
        <dbReference type="ARBA" id="ARBA00022723"/>
    </source>
</evidence>
<proteinExistence type="inferred from homology"/>
<dbReference type="InterPro" id="IPR001018">
    <property type="entry name" value="Beta-lactamase_class-B_CS"/>
</dbReference>
<keyword evidence="9" id="KW-0574">Periplasm</keyword>
<dbReference type="InterPro" id="IPR001279">
    <property type="entry name" value="Metallo-B-lactamas"/>
</dbReference>
<organism evidence="16 17">
    <name type="scientific">Geothrix limicola</name>
    <dbReference type="NCBI Taxonomy" id="2927978"/>
    <lineage>
        <taxon>Bacteria</taxon>
        <taxon>Pseudomonadati</taxon>
        <taxon>Acidobacteriota</taxon>
        <taxon>Holophagae</taxon>
        <taxon>Holophagales</taxon>
        <taxon>Holophagaceae</taxon>
        <taxon>Geothrix</taxon>
    </lineage>
</organism>
<comment type="caution">
    <text evidence="16">The sequence shown here is derived from an EMBL/GenBank/DDBJ whole genome shotgun (WGS) entry which is preliminary data.</text>
</comment>
<evidence type="ECO:0000256" key="4">
    <source>
        <dbReference type="ARBA" id="ARBA00005250"/>
    </source>
</evidence>
<sequence>MDTRRIFLALLLGLAPASLPAGPQDWSSLSPQAQPAPGPTVEIGTDLSATELLPKVWILASTSELEGFGRVSSNALLVAGPRESLLVDVPATEAQTRLLLDWAAHTLKRPVGAVLCTHAHADRIGGLSAAHARGIESYGLPLTQRFAADYHRQAPRRSLGPEETRKLCGIPLQTLFPGAGHTPDNLVVWLPSVKVLFGGCLIKEAASTGLGNLADADPVSWKRAVALVQARYPEARWVVPGHGAPGGQDLLAHTRGLLEAQPAK</sequence>
<keyword evidence="12 13" id="KW-0046">Antibiotic resistance</keyword>
<comment type="cofactor">
    <cofactor evidence="2 13">
        <name>Zn(2+)</name>
        <dbReference type="ChEBI" id="CHEBI:29105"/>
    </cofactor>
</comment>
<feature type="signal peptide" evidence="14">
    <location>
        <begin position="1"/>
        <end position="23"/>
    </location>
</feature>
<dbReference type="Proteomes" id="UP001165069">
    <property type="component" value="Unassembled WGS sequence"/>
</dbReference>
<dbReference type="PANTHER" id="PTHR42951:SF4">
    <property type="entry name" value="ACYL-COENZYME A THIOESTERASE MBLAC2"/>
    <property type="match status" value="1"/>
</dbReference>
<protein>
    <recommendedName>
        <fullName evidence="6 13">Beta-lactamase</fullName>
        <ecNumber evidence="6 13">3.5.2.6</ecNumber>
    </recommendedName>
</protein>
<dbReference type="InterPro" id="IPR050855">
    <property type="entry name" value="NDM-1-like"/>
</dbReference>
<dbReference type="PROSITE" id="PS00744">
    <property type="entry name" value="BETA_LACTAMASE_B_2"/>
    <property type="match status" value="1"/>
</dbReference>
<accession>A0ABQ5QFQ3</accession>
<comment type="subunit">
    <text evidence="5">Monomer.</text>
</comment>
<evidence type="ECO:0000256" key="12">
    <source>
        <dbReference type="ARBA" id="ARBA00023251"/>
    </source>
</evidence>
<dbReference type="PROSITE" id="PS00743">
    <property type="entry name" value="BETA_LACTAMASE_B_1"/>
    <property type="match status" value="1"/>
</dbReference>
<keyword evidence="10 13" id="KW-0378">Hydrolase</keyword>
<evidence type="ECO:0000256" key="13">
    <source>
        <dbReference type="RuleBase" id="RU361140"/>
    </source>
</evidence>
<evidence type="ECO:0000256" key="3">
    <source>
        <dbReference type="ARBA" id="ARBA00004418"/>
    </source>
</evidence>
<evidence type="ECO:0000256" key="6">
    <source>
        <dbReference type="ARBA" id="ARBA00012865"/>
    </source>
</evidence>
<evidence type="ECO:0000256" key="8">
    <source>
        <dbReference type="ARBA" id="ARBA00022729"/>
    </source>
</evidence>
<evidence type="ECO:0000313" key="16">
    <source>
        <dbReference type="EMBL" id="GLH73482.1"/>
    </source>
</evidence>
<dbReference type="Pfam" id="PF00753">
    <property type="entry name" value="Lactamase_B"/>
    <property type="match status" value="1"/>
</dbReference>
<dbReference type="SMART" id="SM00849">
    <property type="entry name" value="Lactamase_B"/>
    <property type="match status" value="1"/>
</dbReference>